<organism evidence="1">
    <name type="scientific">bioreactor metagenome</name>
    <dbReference type="NCBI Taxonomy" id="1076179"/>
    <lineage>
        <taxon>unclassified sequences</taxon>
        <taxon>metagenomes</taxon>
        <taxon>ecological metagenomes</taxon>
    </lineage>
</organism>
<proteinExistence type="predicted"/>
<sequence length="90" mass="10325">MQLVEVKLLQLSQCQVRDQPGAVGYALNRFVMGDQQLTVAGQMHIQLNRIGALFGRQRKGFQCVFRRVARRAPMSADVHKTMYPFLFILM</sequence>
<reference evidence="1" key="1">
    <citation type="submission" date="2019-08" db="EMBL/GenBank/DDBJ databases">
        <authorList>
            <person name="Kucharzyk K."/>
            <person name="Murdoch R.W."/>
            <person name="Higgins S."/>
            <person name="Loffler F."/>
        </authorList>
    </citation>
    <scope>NUCLEOTIDE SEQUENCE</scope>
</reference>
<comment type="caution">
    <text evidence="1">The sequence shown here is derived from an EMBL/GenBank/DDBJ whole genome shotgun (WGS) entry which is preliminary data.</text>
</comment>
<protein>
    <submittedName>
        <fullName evidence="1">Uncharacterized protein</fullName>
    </submittedName>
</protein>
<gene>
    <name evidence="1" type="ORF">SDC9_134314</name>
</gene>
<evidence type="ECO:0000313" key="1">
    <source>
        <dbReference type="EMBL" id="MPM87220.1"/>
    </source>
</evidence>
<dbReference type="EMBL" id="VSSQ01035090">
    <property type="protein sequence ID" value="MPM87220.1"/>
    <property type="molecule type" value="Genomic_DNA"/>
</dbReference>
<name>A0A645DCL2_9ZZZZ</name>
<dbReference type="AlphaFoldDB" id="A0A645DCL2"/>
<accession>A0A645DCL2</accession>